<keyword evidence="2" id="KW-1185">Reference proteome</keyword>
<accession>A0A1I3T5K0</accession>
<dbReference type="STRING" id="1150112.SAMN04487893_11238"/>
<organism evidence="1 2">
    <name type="scientific">Myroides guanonis</name>
    <dbReference type="NCBI Taxonomy" id="1150112"/>
    <lineage>
        <taxon>Bacteria</taxon>
        <taxon>Pseudomonadati</taxon>
        <taxon>Bacteroidota</taxon>
        <taxon>Flavobacteriia</taxon>
        <taxon>Flavobacteriales</taxon>
        <taxon>Flavobacteriaceae</taxon>
        <taxon>Myroides</taxon>
    </lineage>
</organism>
<evidence type="ECO:0000313" key="2">
    <source>
        <dbReference type="Proteomes" id="UP000243887"/>
    </source>
</evidence>
<dbReference type="SUPFAM" id="SSF50022">
    <property type="entry name" value="ISP domain"/>
    <property type="match status" value="1"/>
</dbReference>
<evidence type="ECO:0000313" key="1">
    <source>
        <dbReference type="EMBL" id="SFJ64807.1"/>
    </source>
</evidence>
<dbReference type="Gene3D" id="2.102.10.10">
    <property type="entry name" value="Rieske [2Fe-2S] iron-sulphur domain"/>
    <property type="match status" value="1"/>
</dbReference>
<dbReference type="InterPro" id="IPR036922">
    <property type="entry name" value="Rieske_2Fe-2S_sf"/>
</dbReference>
<gene>
    <name evidence="1" type="ORF">SAMN04487893_11238</name>
</gene>
<dbReference type="Proteomes" id="UP000243887">
    <property type="component" value="Unassembled WGS sequence"/>
</dbReference>
<dbReference type="RefSeq" id="WP_090679913.1">
    <property type="nucleotide sequence ID" value="NZ_FORU01000012.1"/>
</dbReference>
<sequence>MKNIFITILFLFVLGSCSSDDFFTESPYLPYAPVDIEIDLNDPHFRILKEYEGALFLDDGYSGVLGVIIFNSGAGYRAYEAACPNHAVRDCSTLEFDGNLLYCVCENVDFSMHTGNALNGGYRLREYSVQTYRNTLTIRN</sequence>
<dbReference type="GO" id="GO:0051537">
    <property type="term" value="F:2 iron, 2 sulfur cluster binding"/>
    <property type="evidence" value="ECO:0007669"/>
    <property type="project" value="InterPro"/>
</dbReference>
<reference evidence="2" key="1">
    <citation type="submission" date="2016-10" db="EMBL/GenBank/DDBJ databases">
        <authorList>
            <person name="Varghese N."/>
            <person name="Submissions S."/>
        </authorList>
    </citation>
    <scope>NUCLEOTIDE SEQUENCE [LARGE SCALE GENOMIC DNA]</scope>
    <source>
        <strain evidence="2">DSM 26542</strain>
    </source>
</reference>
<protein>
    <recommendedName>
        <fullName evidence="3">Ferredoxin subunit of nitrite reductase or a ring-hydroxylating dioxygenase</fullName>
    </recommendedName>
</protein>
<dbReference type="PROSITE" id="PS51257">
    <property type="entry name" value="PROKAR_LIPOPROTEIN"/>
    <property type="match status" value="1"/>
</dbReference>
<proteinExistence type="predicted"/>
<dbReference type="EMBL" id="FORU01000012">
    <property type="protein sequence ID" value="SFJ64807.1"/>
    <property type="molecule type" value="Genomic_DNA"/>
</dbReference>
<evidence type="ECO:0008006" key="3">
    <source>
        <dbReference type="Google" id="ProtNLM"/>
    </source>
</evidence>
<dbReference type="OrthoDB" id="1201186at2"/>
<name>A0A1I3T5K0_9FLAO</name>
<dbReference type="AlphaFoldDB" id="A0A1I3T5K0"/>